<sequence length="825" mass="94151">MSLAGERADWVEIIEPKSREIMFANLVTGECVWDLPVGVAVKKAHDNQWWELFDNNTSRYYYYNAHSQKTVWHRPKNADIVPLAKLQKLKENTEIQERQEREKELRERAMRNKTPQQNGTDSRQGDSRHGTPRKIDSPQTRKQSLNQSLTTFQGKPSTPDHLNNYDKSALQSAQSRKRSREGPQNIDNPSYLDTGKVETHASKFRDQQRQGSPVVLRKNAQEIMDNRAMNIAHSRQGSKASQGSQGSYDSQGNLVGNNENLNYNGNNYTSAQKENNDSISHSRQGSKLSDRDRPVHNDYVELKREGGIPNSDYANIEIIRSVSKKTTPPPPPQVSDYQNAEMFRITQSTPQVNTQASDLQTPGTGAYSSGDLTTTGTSSNAPSSSGYTPGVLKESQVPNLEGSFRDKPRNQVGPSRSLGSLLKAKKPQGDVDIMSYAKDNFNRHKKGLFRKPVSIATMLTWTKDPIKKPMIMTRDKTVKKEAVEVFRLIQIFMSDRTVKKIDQMSVALDITTRGWTIQGLRDEVYIQVIRQTSDNKKIESLQKGWELMAICLAFFPPTAKFQSYLEGYIYRFLETETDDDLEGFPRSLYAQHCYKQLDRICKTGARKGLKKPTIDEVAQAKHNIFHPSMFGNTLDDIMNMQKQRYPERRLPWIQTTLSNEVLKLGGERTEGIFRVPGDIDDVNALKVQMDRWELPNEIMDPHVPGSLLKLWYRELYEPLIPPSYYRRCVDSYDNPEAAIAVIQSLPEINRLVLCYLLNFLQVFARSENSKVTKMDASNLAMVMAPNCLRCESDDPREIFENTRKEMSFLRTLLLNMDTEFMSGVE</sequence>
<dbReference type="CDD" id="cd04389">
    <property type="entry name" value="RhoGAP_KIAA1688"/>
    <property type="match status" value="1"/>
</dbReference>
<dbReference type="GO" id="GO:0005096">
    <property type="term" value="F:GTPase activator activity"/>
    <property type="evidence" value="ECO:0007669"/>
    <property type="project" value="UniProtKB-KW"/>
</dbReference>
<keyword evidence="6" id="KW-0539">Nucleus</keyword>
<evidence type="ECO:0000256" key="3">
    <source>
        <dbReference type="ARBA" id="ARBA00022553"/>
    </source>
</evidence>
<dbReference type="GO" id="GO:0005856">
    <property type="term" value="C:cytoskeleton"/>
    <property type="evidence" value="ECO:0007669"/>
    <property type="project" value="InterPro"/>
</dbReference>
<dbReference type="AlphaFoldDB" id="A0A8J9ZBD1"/>
<dbReference type="SMART" id="SM00139">
    <property type="entry name" value="MyTH4"/>
    <property type="match status" value="1"/>
</dbReference>
<evidence type="ECO:0000256" key="7">
    <source>
        <dbReference type="ARBA" id="ARBA00070269"/>
    </source>
</evidence>
<feature type="region of interest" description="Disordered" evidence="8">
    <location>
        <begin position="232"/>
        <end position="294"/>
    </location>
</feature>
<dbReference type="Gene3D" id="1.25.40.530">
    <property type="entry name" value="MyTH4 domain"/>
    <property type="match status" value="1"/>
</dbReference>
<dbReference type="SMART" id="SM00456">
    <property type="entry name" value="WW"/>
    <property type="match status" value="2"/>
</dbReference>
<dbReference type="InterPro" id="IPR000198">
    <property type="entry name" value="RhoGAP_dom"/>
</dbReference>
<comment type="subcellular location">
    <subcellularLocation>
        <location evidence="1">Nucleus</location>
    </subcellularLocation>
</comment>
<dbReference type="SMART" id="SM00324">
    <property type="entry name" value="RhoGAP"/>
    <property type="match status" value="1"/>
</dbReference>
<dbReference type="GO" id="GO:0005634">
    <property type="term" value="C:nucleus"/>
    <property type="evidence" value="ECO:0007669"/>
    <property type="project" value="UniProtKB-SubCell"/>
</dbReference>
<dbReference type="GO" id="GO:0007165">
    <property type="term" value="P:signal transduction"/>
    <property type="evidence" value="ECO:0007669"/>
    <property type="project" value="InterPro"/>
</dbReference>
<dbReference type="Gene3D" id="2.20.70.10">
    <property type="match status" value="1"/>
</dbReference>
<feature type="domain" description="Rho-GAP" evidence="10">
    <location>
        <begin position="632"/>
        <end position="820"/>
    </location>
</feature>
<name>A0A8J9ZBD1_BRALA</name>
<keyword evidence="3" id="KW-0597">Phosphoprotein</keyword>
<feature type="compositionally biased region" description="Low complexity" evidence="8">
    <location>
        <begin position="234"/>
        <end position="268"/>
    </location>
</feature>
<feature type="compositionally biased region" description="Polar residues" evidence="8">
    <location>
        <begin position="165"/>
        <end position="174"/>
    </location>
</feature>
<feature type="region of interest" description="Disordered" evidence="8">
    <location>
        <begin position="348"/>
        <end position="424"/>
    </location>
</feature>
<evidence type="ECO:0000259" key="10">
    <source>
        <dbReference type="PROSITE" id="PS50238"/>
    </source>
</evidence>
<keyword evidence="5" id="KW-0007">Acetylation</keyword>
<dbReference type="PANTHER" id="PTHR45876:SF8">
    <property type="entry name" value="FI04035P"/>
    <property type="match status" value="1"/>
</dbReference>
<feature type="compositionally biased region" description="Polar residues" evidence="8">
    <location>
        <begin position="113"/>
        <end position="122"/>
    </location>
</feature>
<dbReference type="Pfam" id="PF00784">
    <property type="entry name" value="MyTH4"/>
    <property type="match status" value="1"/>
</dbReference>
<dbReference type="EMBL" id="OV696703">
    <property type="protein sequence ID" value="CAH1250350.1"/>
    <property type="molecule type" value="Genomic_DNA"/>
</dbReference>
<dbReference type="GO" id="GO:0005737">
    <property type="term" value="C:cytoplasm"/>
    <property type="evidence" value="ECO:0007669"/>
    <property type="project" value="TreeGrafter"/>
</dbReference>
<evidence type="ECO:0000256" key="1">
    <source>
        <dbReference type="ARBA" id="ARBA00004123"/>
    </source>
</evidence>
<feature type="domain" description="MyTH4" evidence="11">
    <location>
        <begin position="461"/>
        <end position="621"/>
    </location>
</feature>
<dbReference type="InterPro" id="IPR036020">
    <property type="entry name" value="WW_dom_sf"/>
</dbReference>
<dbReference type="OrthoDB" id="437889at2759"/>
<dbReference type="FunFam" id="1.10.555.10:FF:000011">
    <property type="entry name" value="Rho GTPase-activating protein 39"/>
    <property type="match status" value="1"/>
</dbReference>
<evidence type="ECO:0000256" key="5">
    <source>
        <dbReference type="ARBA" id="ARBA00022990"/>
    </source>
</evidence>
<feature type="compositionally biased region" description="Basic and acidic residues" evidence="8">
    <location>
        <begin position="92"/>
        <end position="110"/>
    </location>
</feature>
<proteinExistence type="predicted"/>
<dbReference type="PROSITE" id="PS50238">
    <property type="entry name" value="RHOGAP"/>
    <property type="match status" value="1"/>
</dbReference>
<evidence type="ECO:0000259" key="9">
    <source>
        <dbReference type="PROSITE" id="PS50020"/>
    </source>
</evidence>
<organism evidence="12 13">
    <name type="scientific">Branchiostoma lanceolatum</name>
    <name type="common">Common lancelet</name>
    <name type="synonym">Amphioxus lanceolatum</name>
    <dbReference type="NCBI Taxonomy" id="7740"/>
    <lineage>
        <taxon>Eukaryota</taxon>
        <taxon>Metazoa</taxon>
        <taxon>Chordata</taxon>
        <taxon>Cephalochordata</taxon>
        <taxon>Leptocardii</taxon>
        <taxon>Amphioxiformes</taxon>
        <taxon>Branchiostomatidae</taxon>
        <taxon>Branchiostoma</taxon>
    </lineage>
</organism>
<dbReference type="FunFam" id="2.20.70.10:FF:000022">
    <property type="entry name" value="Rho GTPase activating protein 39"/>
    <property type="match status" value="1"/>
</dbReference>
<keyword evidence="2" id="KW-0343">GTPase activation</keyword>
<evidence type="ECO:0000313" key="13">
    <source>
        <dbReference type="Proteomes" id="UP000838412"/>
    </source>
</evidence>
<keyword evidence="4" id="KW-0677">Repeat</keyword>
<dbReference type="InterPro" id="IPR038185">
    <property type="entry name" value="MyTH4_dom_sf"/>
</dbReference>
<feature type="compositionally biased region" description="Basic and acidic residues" evidence="8">
    <location>
        <begin position="123"/>
        <end position="136"/>
    </location>
</feature>
<reference evidence="12" key="1">
    <citation type="submission" date="2022-01" db="EMBL/GenBank/DDBJ databases">
        <authorList>
            <person name="Braso-Vives M."/>
        </authorList>
    </citation>
    <scope>NUCLEOTIDE SEQUENCE</scope>
</reference>
<accession>A0A8J9ZBD1</accession>
<dbReference type="InterPro" id="IPR000857">
    <property type="entry name" value="MyTH4_dom"/>
</dbReference>
<dbReference type="PANTHER" id="PTHR45876">
    <property type="entry name" value="FI04035P"/>
    <property type="match status" value="1"/>
</dbReference>
<evidence type="ECO:0000313" key="12">
    <source>
        <dbReference type="EMBL" id="CAH1250350.1"/>
    </source>
</evidence>
<evidence type="ECO:0000256" key="4">
    <source>
        <dbReference type="ARBA" id="ARBA00022737"/>
    </source>
</evidence>
<dbReference type="InterPro" id="IPR008936">
    <property type="entry name" value="Rho_GTPase_activation_prot"/>
</dbReference>
<feature type="compositionally biased region" description="Polar residues" evidence="8">
    <location>
        <begin position="137"/>
        <end position="156"/>
    </location>
</feature>
<dbReference type="InterPro" id="IPR001202">
    <property type="entry name" value="WW_dom"/>
</dbReference>
<dbReference type="Gene3D" id="1.10.555.10">
    <property type="entry name" value="Rho GTPase activation protein"/>
    <property type="match status" value="1"/>
</dbReference>
<evidence type="ECO:0000259" key="11">
    <source>
        <dbReference type="PROSITE" id="PS51016"/>
    </source>
</evidence>
<evidence type="ECO:0000256" key="6">
    <source>
        <dbReference type="ARBA" id="ARBA00023242"/>
    </source>
</evidence>
<dbReference type="Pfam" id="PF00620">
    <property type="entry name" value="RhoGAP"/>
    <property type="match status" value="1"/>
</dbReference>
<evidence type="ECO:0000256" key="8">
    <source>
        <dbReference type="SAM" id="MobiDB-lite"/>
    </source>
</evidence>
<dbReference type="SUPFAM" id="SSF48350">
    <property type="entry name" value="GTPase activation domain, GAP"/>
    <property type="match status" value="1"/>
</dbReference>
<dbReference type="PROSITE" id="PS50020">
    <property type="entry name" value="WW_DOMAIN_2"/>
    <property type="match status" value="1"/>
</dbReference>
<protein>
    <recommendedName>
        <fullName evidence="7">Rho GTPase-activating protein 39</fullName>
    </recommendedName>
</protein>
<feature type="region of interest" description="Disordered" evidence="8">
    <location>
        <begin position="92"/>
        <end position="194"/>
    </location>
</feature>
<gene>
    <name evidence="12" type="primary">ARHGAP39</name>
    <name evidence="12" type="ORF">BLAG_LOCUS11134</name>
</gene>
<feature type="domain" description="WW" evidence="9">
    <location>
        <begin position="50"/>
        <end position="77"/>
    </location>
</feature>
<dbReference type="SUPFAM" id="SSF51045">
    <property type="entry name" value="WW domain"/>
    <property type="match status" value="1"/>
</dbReference>
<evidence type="ECO:0000256" key="2">
    <source>
        <dbReference type="ARBA" id="ARBA00022468"/>
    </source>
</evidence>
<dbReference type="FunFam" id="1.25.40.530:FF:000020">
    <property type="entry name" value="Predicted protein"/>
    <property type="match status" value="1"/>
</dbReference>
<dbReference type="Proteomes" id="UP000838412">
    <property type="component" value="Chromosome 18"/>
</dbReference>
<keyword evidence="13" id="KW-1185">Reference proteome</keyword>
<dbReference type="PROSITE" id="PS51016">
    <property type="entry name" value="MYTH4"/>
    <property type="match status" value="1"/>
</dbReference>
<feature type="compositionally biased region" description="Polar residues" evidence="8">
    <location>
        <begin position="269"/>
        <end position="287"/>
    </location>
</feature>
<feature type="compositionally biased region" description="Low complexity" evidence="8">
    <location>
        <begin position="368"/>
        <end position="379"/>
    </location>
</feature>
<feature type="compositionally biased region" description="Polar residues" evidence="8">
    <location>
        <begin position="348"/>
        <end position="367"/>
    </location>
</feature>
<dbReference type="CDD" id="cd00201">
    <property type="entry name" value="WW"/>
    <property type="match status" value="1"/>
</dbReference>